<dbReference type="InterPro" id="IPR038377">
    <property type="entry name" value="Na/Glc_symporter_sf"/>
</dbReference>
<keyword evidence="5 8" id="KW-1133">Transmembrane helix</keyword>
<evidence type="ECO:0000256" key="4">
    <source>
        <dbReference type="ARBA" id="ARBA00022692"/>
    </source>
</evidence>
<organism evidence="9 10">
    <name type="scientific">Alicyclobacillus dauci</name>
    <dbReference type="NCBI Taxonomy" id="1475485"/>
    <lineage>
        <taxon>Bacteria</taxon>
        <taxon>Bacillati</taxon>
        <taxon>Bacillota</taxon>
        <taxon>Bacilli</taxon>
        <taxon>Bacillales</taxon>
        <taxon>Alicyclobacillaceae</taxon>
        <taxon>Alicyclobacillus</taxon>
    </lineage>
</organism>
<accession>A0ABY6YZH3</accession>
<proteinExistence type="inferred from homology"/>
<dbReference type="PANTHER" id="PTHR48086">
    <property type="entry name" value="SODIUM/PROLINE SYMPORTER-RELATED"/>
    <property type="match status" value="1"/>
</dbReference>
<dbReference type="PANTHER" id="PTHR48086:SF8">
    <property type="entry name" value="MONOCARBOXYLIC ACID PERMEASE"/>
    <property type="match status" value="1"/>
</dbReference>
<keyword evidence="6 8" id="KW-0472">Membrane</keyword>
<evidence type="ECO:0000256" key="6">
    <source>
        <dbReference type="ARBA" id="ARBA00023136"/>
    </source>
</evidence>
<evidence type="ECO:0000256" key="3">
    <source>
        <dbReference type="ARBA" id="ARBA00022448"/>
    </source>
</evidence>
<evidence type="ECO:0000313" key="9">
    <source>
        <dbReference type="EMBL" id="WAH35673.1"/>
    </source>
</evidence>
<feature type="transmembrane region" description="Helical" evidence="8">
    <location>
        <begin position="158"/>
        <end position="182"/>
    </location>
</feature>
<feature type="transmembrane region" description="Helical" evidence="8">
    <location>
        <begin position="239"/>
        <end position="256"/>
    </location>
</feature>
<evidence type="ECO:0000256" key="7">
    <source>
        <dbReference type="RuleBase" id="RU362091"/>
    </source>
</evidence>
<dbReference type="Proteomes" id="UP001164803">
    <property type="component" value="Chromosome"/>
</dbReference>
<comment type="subcellular location">
    <subcellularLocation>
        <location evidence="1">Membrane</location>
        <topology evidence="1">Multi-pass membrane protein</topology>
    </subcellularLocation>
</comment>
<keyword evidence="4 8" id="KW-0812">Transmembrane</keyword>
<evidence type="ECO:0000256" key="2">
    <source>
        <dbReference type="ARBA" id="ARBA00006434"/>
    </source>
</evidence>
<gene>
    <name evidence="9" type="ORF">NZD86_15510</name>
</gene>
<feature type="transmembrane region" description="Helical" evidence="8">
    <location>
        <begin position="119"/>
        <end position="138"/>
    </location>
</feature>
<evidence type="ECO:0000256" key="8">
    <source>
        <dbReference type="SAM" id="Phobius"/>
    </source>
</evidence>
<keyword evidence="3" id="KW-0813">Transport</keyword>
<feature type="transmembrane region" description="Helical" evidence="8">
    <location>
        <begin position="277"/>
        <end position="294"/>
    </location>
</feature>
<sequence>MIAMVLTAIFILIVVMVGFSAGFNKASRSSLEEWSVGGRKLGPFLVWFLIGADTYSAATFLGITGYAYNFGAPAFYGIAYLAMAYPLGYFILPRLWRFAKERNLTTIADYARVRYNSRVVSVLVSLTSLCFLIPYIDLQLTGITGVVKVAGQGVFKDSASVGVAALVISFALVAFYTFFSGLRAPAWTAVIKDALVWIVLITMMLTIPFIWFHGWGSMFSVALQKIPNMLTLHAGPHDSIWFSSTALMTAMALFMWPHSSTGAFSSRSEEALRKSMLYLPFYNLLVFFLTWLGIVDP</sequence>
<evidence type="ECO:0000256" key="1">
    <source>
        <dbReference type="ARBA" id="ARBA00004141"/>
    </source>
</evidence>
<evidence type="ECO:0000313" key="10">
    <source>
        <dbReference type="Proteomes" id="UP001164803"/>
    </source>
</evidence>
<dbReference type="InterPro" id="IPR050277">
    <property type="entry name" value="Sodium:Solute_Symporter"/>
</dbReference>
<feature type="transmembrane region" description="Helical" evidence="8">
    <location>
        <begin position="6"/>
        <end position="23"/>
    </location>
</feature>
<evidence type="ECO:0000256" key="5">
    <source>
        <dbReference type="ARBA" id="ARBA00022989"/>
    </source>
</evidence>
<feature type="transmembrane region" description="Helical" evidence="8">
    <location>
        <begin position="74"/>
        <end position="92"/>
    </location>
</feature>
<name>A0ABY6YZH3_9BACL</name>
<feature type="transmembrane region" description="Helical" evidence="8">
    <location>
        <begin position="194"/>
        <end position="212"/>
    </location>
</feature>
<keyword evidence="10" id="KW-1185">Reference proteome</keyword>
<protein>
    <recommendedName>
        <fullName evidence="11">Sodium:solute symporter family protein</fullName>
    </recommendedName>
</protein>
<evidence type="ECO:0008006" key="11">
    <source>
        <dbReference type="Google" id="ProtNLM"/>
    </source>
</evidence>
<dbReference type="InterPro" id="IPR001734">
    <property type="entry name" value="Na/solute_symporter"/>
</dbReference>
<dbReference type="Pfam" id="PF00474">
    <property type="entry name" value="SSF"/>
    <property type="match status" value="1"/>
</dbReference>
<reference evidence="9" key="1">
    <citation type="submission" date="2022-08" db="EMBL/GenBank/DDBJ databases">
        <title>Alicyclobacillus dauci DSM2870, complete genome.</title>
        <authorList>
            <person name="Wang Q."/>
            <person name="Cai R."/>
            <person name="Wang Z."/>
        </authorList>
    </citation>
    <scope>NUCLEOTIDE SEQUENCE</scope>
    <source>
        <strain evidence="9">DSM 28700</strain>
    </source>
</reference>
<dbReference type="Gene3D" id="1.20.1730.10">
    <property type="entry name" value="Sodium/glucose cotransporter"/>
    <property type="match status" value="1"/>
</dbReference>
<feature type="transmembrane region" description="Helical" evidence="8">
    <location>
        <begin position="44"/>
        <end position="68"/>
    </location>
</feature>
<comment type="similarity">
    <text evidence="2 7">Belongs to the sodium:solute symporter (SSF) (TC 2.A.21) family.</text>
</comment>
<dbReference type="PROSITE" id="PS50283">
    <property type="entry name" value="NA_SOLUT_SYMP_3"/>
    <property type="match status" value="1"/>
</dbReference>
<dbReference type="EMBL" id="CP104064">
    <property type="protein sequence ID" value="WAH35673.1"/>
    <property type="molecule type" value="Genomic_DNA"/>
</dbReference>
<dbReference type="RefSeq" id="WP_268042955.1">
    <property type="nucleotide sequence ID" value="NZ_CP104064.1"/>
</dbReference>